<dbReference type="AlphaFoldDB" id="A0A7G6Y744"/>
<name>A0A7G6Y744_9MICO</name>
<evidence type="ECO:0000256" key="2">
    <source>
        <dbReference type="ARBA" id="ARBA00023125"/>
    </source>
</evidence>
<dbReference type="EMBL" id="CP043641">
    <property type="protein sequence ID" value="QNE34309.1"/>
    <property type="molecule type" value="Genomic_DNA"/>
</dbReference>
<dbReference type="Proteomes" id="UP000515511">
    <property type="component" value="Chromosome"/>
</dbReference>
<dbReference type="InterPro" id="IPR016032">
    <property type="entry name" value="Sig_transdc_resp-reg_C-effctor"/>
</dbReference>
<keyword evidence="3" id="KW-0804">Transcription</keyword>
<dbReference type="SUPFAM" id="SSF46894">
    <property type="entry name" value="C-terminal effector domain of the bipartite response regulators"/>
    <property type="match status" value="1"/>
</dbReference>
<dbReference type="GO" id="GO:0003677">
    <property type="term" value="F:DNA binding"/>
    <property type="evidence" value="ECO:0007669"/>
    <property type="project" value="UniProtKB-KW"/>
</dbReference>
<dbReference type="InterPro" id="IPR000792">
    <property type="entry name" value="Tscrpt_reg_LuxR_C"/>
</dbReference>
<gene>
    <name evidence="5" type="ORF">F1C12_03580</name>
</gene>
<reference evidence="6" key="1">
    <citation type="submission" date="2019-09" db="EMBL/GenBank/DDBJ databases">
        <title>Antimicrobial potential of Antarctic Bacteria.</title>
        <authorList>
            <person name="Benaud N."/>
            <person name="Edwards R.J."/>
            <person name="Ferrari B.C."/>
        </authorList>
    </citation>
    <scope>NUCLEOTIDE SEQUENCE [LARGE SCALE GENOMIC DNA]</scope>
    <source>
        <strain evidence="6">INR9</strain>
    </source>
</reference>
<dbReference type="PROSITE" id="PS50043">
    <property type="entry name" value="HTH_LUXR_2"/>
    <property type="match status" value="1"/>
</dbReference>
<dbReference type="KEGG" id="lse:F1C12_03580"/>
<dbReference type="PANTHER" id="PTHR44688:SF16">
    <property type="entry name" value="DNA-BINDING TRANSCRIPTIONAL ACTIVATOR DEVR_DOSR"/>
    <property type="match status" value="1"/>
</dbReference>
<feature type="domain" description="HTH luxR-type" evidence="4">
    <location>
        <begin position="791"/>
        <end position="854"/>
    </location>
</feature>
<sequence length="854" mass="89370">MLFARAAELRHSLDYLLAGTSVRLVALPTAGRTTFTRHAIEALDECGYETIVAPGFKHLAARPFESLEATGLLAKSAKPPSVSGVADLLGEYLAARRGVIVVDDAPSIDVQSAAALGAVSARLGVPVLATASTADADSARAFDQLLPMGSAAVDLAPVTFDVVSDIAHEMLGGAVDAWLVGRLYAKSAGRPGLVGAMIRIGAANGTILRHDGLWSAGAEIWHPAMGAVVDRLLYGCTDEQREALEAMSLTSPLDLRAATALFGHRVIEDLEARGLVQSIGPLGRSTVVVSPALVAKHFQQQPATSRHARILDRVRAELAALEPGSGPAAHELDRLIARRAHAGGGAASEPALIRMLHESRDARVSATKHEWLRHGTVESANAYLEALFAGDRDPRDIEDVFAETSEHGADAAVVARHRVHRARWLAFGVGDLTGATGLLRESVPGLERFGALLEAAATALELQLDGVPGDIADRFAGYDPDEQADWAAADVARATALVLAAQPVRALGVLNAVRAEPSSAVAGAHAAVRAWALLLAGECVDAVLCTTEQRELARTELDIERYREHTYIAAVASVPLGRYAEAERLLGTVLALGTPGLGQEQLYFGALALSSLLAVRGGRLQTAGSLARQTSAPGHVPGPWPGMLAALPEAALLAMDGDDVGAANALAAGVLAASARGYTSTAATHAVIDFAALGRDVAPLVGDSVRLDVEGSLVAPYRALQASLDAGDAPALVGLGEWFLAKERIEQAAVALTAAERLLAEDGTEEGARVRRLQRTARTLLDAADPGTRAWEASHAQLTGREVQIARLVGNGLSNPDIAARLGISPRTVESHVLKVFRKLGVSARAELAKLDWF</sequence>
<evidence type="ECO:0000256" key="3">
    <source>
        <dbReference type="ARBA" id="ARBA00023163"/>
    </source>
</evidence>
<dbReference type="GO" id="GO:0006355">
    <property type="term" value="P:regulation of DNA-templated transcription"/>
    <property type="evidence" value="ECO:0007669"/>
    <property type="project" value="InterPro"/>
</dbReference>
<evidence type="ECO:0000313" key="5">
    <source>
        <dbReference type="EMBL" id="QNE34309.1"/>
    </source>
</evidence>
<keyword evidence="2" id="KW-0238">DNA-binding</keyword>
<evidence type="ECO:0000256" key="1">
    <source>
        <dbReference type="ARBA" id="ARBA00023015"/>
    </source>
</evidence>
<keyword evidence="1" id="KW-0805">Transcription regulation</keyword>
<dbReference type="PANTHER" id="PTHR44688">
    <property type="entry name" value="DNA-BINDING TRANSCRIPTIONAL ACTIVATOR DEVR_DOSR"/>
    <property type="match status" value="1"/>
</dbReference>
<organism evidence="5 6">
    <name type="scientific">Leifsonia shinshuensis</name>
    <dbReference type="NCBI Taxonomy" id="150026"/>
    <lineage>
        <taxon>Bacteria</taxon>
        <taxon>Bacillati</taxon>
        <taxon>Actinomycetota</taxon>
        <taxon>Actinomycetes</taxon>
        <taxon>Micrococcales</taxon>
        <taxon>Microbacteriaceae</taxon>
        <taxon>Leifsonia</taxon>
    </lineage>
</organism>
<dbReference type="SMART" id="SM00421">
    <property type="entry name" value="HTH_LUXR"/>
    <property type="match status" value="1"/>
</dbReference>
<dbReference type="CDD" id="cd06170">
    <property type="entry name" value="LuxR_C_like"/>
    <property type="match status" value="1"/>
</dbReference>
<proteinExistence type="predicted"/>
<dbReference type="PRINTS" id="PR00038">
    <property type="entry name" value="HTHLUXR"/>
</dbReference>
<evidence type="ECO:0000259" key="4">
    <source>
        <dbReference type="PROSITE" id="PS50043"/>
    </source>
</evidence>
<dbReference type="Pfam" id="PF00196">
    <property type="entry name" value="GerE"/>
    <property type="match status" value="1"/>
</dbReference>
<dbReference type="InterPro" id="IPR036388">
    <property type="entry name" value="WH-like_DNA-bd_sf"/>
</dbReference>
<dbReference type="RefSeq" id="WP_185277475.1">
    <property type="nucleotide sequence ID" value="NZ_CP043641.1"/>
</dbReference>
<protein>
    <recommendedName>
        <fullName evidence="4">HTH luxR-type domain-containing protein</fullName>
    </recommendedName>
</protein>
<accession>A0A7G6Y744</accession>
<evidence type="ECO:0000313" key="6">
    <source>
        <dbReference type="Proteomes" id="UP000515511"/>
    </source>
</evidence>
<dbReference type="Gene3D" id="1.10.10.10">
    <property type="entry name" value="Winged helix-like DNA-binding domain superfamily/Winged helix DNA-binding domain"/>
    <property type="match status" value="1"/>
</dbReference>